<keyword evidence="2" id="KW-1185">Reference proteome</keyword>
<dbReference type="EMBL" id="JAKJXO020000009">
    <property type="protein sequence ID" value="KAL1600822.1"/>
    <property type="molecule type" value="Genomic_DNA"/>
</dbReference>
<gene>
    <name evidence="1" type="ORF">SLS60_007210</name>
</gene>
<evidence type="ECO:0000313" key="1">
    <source>
        <dbReference type="EMBL" id="KAL1600822.1"/>
    </source>
</evidence>
<reference evidence="1 2" key="1">
    <citation type="submission" date="2024-02" db="EMBL/GenBank/DDBJ databases">
        <title>De novo assembly and annotation of 12 fungi associated with fruit tree decline syndrome in Ontario, Canada.</title>
        <authorList>
            <person name="Sulman M."/>
            <person name="Ellouze W."/>
            <person name="Ilyukhin E."/>
        </authorList>
    </citation>
    <scope>NUCLEOTIDE SEQUENCE [LARGE SCALE GENOMIC DNA]</scope>
    <source>
        <strain evidence="1 2">M42-189</strain>
    </source>
</reference>
<dbReference type="Proteomes" id="UP001521785">
    <property type="component" value="Unassembled WGS sequence"/>
</dbReference>
<sequence>MADTASNSAALPRGKGIGSGLPLSMTPEEIAVAKNHVITVWWPQLCRSSRMTDTGMFEEGWYNDAGLLDIHNPAFWKILNALASFSAHLPLPSNTGTLYGKVYTRYPTDGVQTFRVRWQVAYNEDRIYLRAEPMIDRKANVPVKGFRVKSPRSGWLDFQMEIDVLRAHRDADETSMDPEDAAIAPKMIIAGDAKFVHSATFRPTGDPAFSRAQQKDIAERIDDALLEESSRKRRRLAALSEDEQTSAKVSMWITDTVPHHSITLTGAQQPEVSTFDGLPTNGDGVGLGLSLVDQPGADASIIPDMEDPSDIEEVNADDWVKVGDGDELDDYTVAIPSTYKYKKADATPARKGWFGWFY</sequence>
<evidence type="ECO:0000313" key="2">
    <source>
        <dbReference type="Proteomes" id="UP001521785"/>
    </source>
</evidence>
<accession>A0ABR3RA34</accession>
<organism evidence="1 2">
    <name type="scientific">Paraconiothyrium brasiliense</name>
    <dbReference type="NCBI Taxonomy" id="300254"/>
    <lineage>
        <taxon>Eukaryota</taxon>
        <taxon>Fungi</taxon>
        <taxon>Dikarya</taxon>
        <taxon>Ascomycota</taxon>
        <taxon>Pezizomycotina</taxon>
        <taxon>Dothideomycetes</taxon>
        <taxon>Pleosporomycetidae</taxon>
        <taxon>Pleosporales</taxon>
        <taxon>Massarineae</taxon>
        <taxon>Didymosphaeriaceae</taxon>
        <taxon>Paraconiothyrium</taxon>
    </lineage>
</organism>
<comment type="caution">
    <text evidence="1">The sequence shown here is derived from an EMBL/GenBank/DDBJ whole genome shotgun (WGS) entry which is preliminary data.</text>
</comment>
<protein>
    <submittedName>
        <fullName evidence="1">Uncharacterized protein</fullName>
    </submittedName>
</protein>
<proteinExistence type="predicted"/>
<name>A0ABR3RA34_9PLEO</name>